<dbReference type="InterPro" id="IPR025361">
    <property type="entry name" value="DUF4265"/>
</dbReference>
<dbReference type="Proteomes" id="UP001440984">
    <property type="component" value="Unassembled WGS sequence"/>
</dbReference>
<keyword evidence="2" id="KW-1185">Reference proteome</keyword>
<dbReference type="Pfam" id="PF14085">
    <property type="entry name" value="DUF4265"/>
    <property type="match status" value="1"/>
</dbReference>
<reference evidence="1 2" key="1">
    <citation type="submission" date="2024-05" db="EMBL/GenBank/DDBJ databases">
        <authorList>
            <person name="Zhao H."/>
            <person name="Xu Y."/>
            <person name="Lin S."/>
            <person name="Spain J.C."/>
            <person name="Zhou N.-Y."/>
        </authorList>
    </citation>
    <scope>NUCLEOTIDE SEQUENCE [LARGE SCALE GENOMIC DNA]</scope>
    <source>
        <strain evidence="1 2">NEAU-NG30</strain>
    </source>
</reference>
<name>A0ABV0LDY3_9PSEU</name>
<dbReference type="EMBL" id="JBDZYD010000005">
    <property type="protein sequence ID" value="MEQ0560486.1"/>
    <property type="molecule type" value="Genomic_DNA"/>
</dbReference>
<gene>
    <name evidence="1" type="ORF">ABJI51_15470</name>
</gene>
<accession>A0ABV0LDY3</accession>
<organism evidence="1 2">
    <name type="scientific">Amycolatopsis melonis</name>
    <dbReference type="NCBI Taxonomy" id="3156488"/>
    <lineage>
        <taxon>Bacteria</taxon>
        <taxon>Bacillati</taxon>
        <taxon>Actinomycetota</taxon>
        <taxon>Actinomycetes</taxon>
        <taxon>Pseudonocardiales</taxon>
        <taxon>Pseudonocardiaceae</taxon>
        <taxon>Amycolatopsis</taxon>
    </lineage>
</organism>
<proteinExistence type="predicted"/>
<evidence type="ECO:0000313" key="2">
    <source>
        <dbReference type="Proteomes" id="UP001440984"/>
    </source>
</evidence>
<evidence type="ECO:0000313" key="1">
    <source>
        <dbReference type="EMBL" id="MEQ0560486.1"/>
    </source>
</evidence>
<dbReference type="RefSeq" id="WP_348951365.1">
    <property type="nucleotide sequence ID" value="NZ_JBDZYD010000005.1"/>
</dbReference>
<protein>
    <submittedName>
        <fullName evidence="1">DUF4265 domain-containing protein</fullName>
    </submittedName>
</protein>
<comment type="caution">
    <text evidence="1">The sequence shown here is derived from an EMBL/GenBank/DDBJ whole genome shotgun (WGS) entry which is preliminary data.</text>
</comment>
<sequence length="164" mass="18216">MSGPEAADGENLYQVVFDLPDDIAAWAPGGSERLWVAKTPVQLEVEVRNTPFYFKGVSYLDRVRVRIDHERRELVYDEFVAESGHSTVRIVLMDPHVGADVRELLDRFGCTWEIEAGERLWAIDVPPSVGYEALLADLDKLLEAGKIEIQEAALSRAHGGPLAG</sequence>